<evidence type="ECO:0000256" key="6">
    <source>
        <dbReference type="ARBA" id="ARBA00022723"/>
    </source>
</evidence>
<dbReference type="GO" id="GO:0042744">
    <property type="term" value="P:hydrogen peroxide catabolic process"/>
    <property type="evidence" value="ECO:0007669"/>
    <property type="project" value="TreeGrafter"/>
</dbReference>
<dbReference type="PROSITE" id="PS00436">
    <property type="entry name" value="PEROXIDASE_2"/>
    <property type="match status" value="1"/>
</dbReference>
<dbReference type="InterPro" id="IPR010255">
    <property type="entry name" value="Haem_peroxidase_sf"/>
</dbReference>
<keyword evidence="11" id="KW-1185">Reference proteome</keyword>
<dbReference type="FunFam" id="1.10.420.10:FF:000011">
    <property type="entry name" value="Adenylate/guanylate cyclase"/>
    <property type="match status" value="1"/>
</dbReference>
<keyword evidence="7" id="KW-0560">Oxidoreductase</keyword>
<evidence type="ECO:0000256" key="5">
    <source>
        <dbReference type="ARBA" id="ARBA00022617"/>
    </source>
</evidence>
<organism evidence="10 11">
    <name type="scientific">Lupinus albus</name>
    <name type="common">White lupine</name>
    <name type="synonym">Lupinus termis</name>
    <dbReference type="NCBI Taxonomy" id="3870"/>
    <lineage>
        <taxon>Eukaryota</taxon>
        <taxon>Viridiplantae</taxon>
        <taxon>Streptophyta</taxon>
        <taxon>Embryophyta</taxon>
        <taxon>Tracheophyta</taxon>
        <taxon>Spermatophyta</taxon>
        <taxon>Magnoliopsida</taxon>
        <taxon>eudicotyledons</taxon>
        <taxon>Gunneridae</taxon>
        <taxon>Pentapetalae</taxon>
        <taxon>rosids</taxon>
        <taxon>fabids</taxon>
        <taxon>Fabales</taxon>
        <taxon>Fabaceae</taxon>
        <taxon>Papilionoideae</taxon>
        <taxon>50 kb inversion clade</taxon>
        <taxon>genistoids sensu lato</taxon>
        <taxon>core genistoids</taxon>
        <taxon>Genisteae</taxon>
        <taxon>Lupinus</taxon>
    </lineage>
</organism>
<evidence type="ECO:0000313" key="11">
    <source>
        <dbReference type="Proteomes" id="UP000447434"/>
    </source>
</evidence>
<dbReference type="PANTHER" id="PTHR31356">
    <property type="entry name" value="THYLAKOID LUMENAL 29 KDA PROTEIN, CHLOROPLASTIC-RELATED"/>
    <property type="match status" value="1"/>
</dbReference>
<dbReference type="PANTHER" id="PTHR31356:SF8">
    <property type="entry name" value="L-ASCORBATE PEROXIDASE 6-RELATED"/>
    <property type="match status" value="1"/>
</dbReference>
<dbReference type="GO" id="GO:0016688">
    <property type="term" value="F:L-ascorbate peroxidase activity"/>
    <property type="evidence" value="ECO:0007669"/>
    <property type="project" value="UniProtKB-EC"/>
</dbReference>
<gene>
    <name evidence="10" type="ORF">Lalb_Chr23g0268511</name>
</gene>
<keyword evidence="8" id="KW-0408">Iron</keyword>
<dbReference type="OrthoDB" id="2859658at2759"/>
<dbReference type="Proteomes" id="UP000447434">
    <property type="component" value="Chromosome 23"/>
</dbReference>
<dbReference type="Gene3D" id="1.10.420.10">
    <property type="entry name" value="Peroxidase, domain 2"/>
    <property type="match status" value="1"/>
</dbReference>
<evidence type="ECO:0000256" key="4">
    <source>
        <dbReference type="ARBA" id="ARBA00022559"/>
    </source>
</evidence>
<dbReference type="EC" id="1.11.1.11" evidence="3"/>
<dbReference type="SUPFAM" id="SSF48113">
    <property type="entry name" value="Heme-dependent peroxidases"/>
    <property type="match status" value="1"/>
</dbReference>
<dbReference type="PROSITE" id="PS50873">
    <property type="entry name" value="PEROXIDASE_4"/>
    <property type="match status" value="1"/>
</dbReference>
<dbReference type="PRINTS" id="PR00458">
    <property type="entry name" value="PEROXIDASE"/>
</dbReference>
<dbReference type="InterPro" id="IPR002016">
    <property type="entry name" value="Haem_peroxidase"/>
</dbReference>
<dbReference type="PROSITE" id="PS00435">
    <property type="entry name" value="PEROXIDASE_1"/>
    <property type="match status" value="1"/>
</dbReference>
<comment type="similarity">
    <text evidence="2">Belongs to the peroxidase family. Ascorbate peroxidase subfamily.</text>
</comment>
<dbReference type="GO" id="GO:0034599">
    <property type="term" value="P:cellular response to oxidative stress"/>
    <property type="evidence" value="ECO:0007669"/>
    <property type="project" value="InterPro"/>
</dbReference>
<sequence length="365" mass="39068">MTCGAVGLACGAAGLHLTELDCATSLILTSGAAGMACGAADISIYYIKKEVKEFVACVRALEIMSSSLSNHLLLSLQRPSVSTINPNDHAAACSVVPSSKRRELICCLATFPCLLPLTPIMSYLPANAMPLDTKEYVLIKQEVRKVLSKAKAAGVLRLVFHDAGTFQLDDNTGGMNGSIIYELERPENAGLKKSVKVLQKAKTEIEAIQPVSWADMIAVAGAEAVELCGGPPIQVLLGRLDSLGADPEGKLPEESLGASGLKKCFQRMGFSTQELVALSGAHTLGSKGFGSPTSFDNSYYKVLLEKPWTSAGGSMIGLPSDHALVEDDECIRWINKYADNENMFFEDFKNAYLKLVNSGVRWNGL</sequence>
<keyword evidence="4 10" id="KW-0575">Peroxidase</keyword>
<dbReference type="GO" id="GO:0046872">
    <property type="term" value="F:metal ion binding"/>
    <property type="evidence" value="ECO:0007669"/>
    <property type="project" value="UniProtKB-KW"/>
</dbReference>
<dbReference type="InterPro" id="IPR019794">
    <property type="entry name" value="Peroxidases_AS"/>
</dbReference>
<evidence type="ECO:0000256" key="2">
    <source>
        <dbReference type="ARBA" id="ARBA00006873"/>
    </source>
</evidence>
<dbReference type="InterPro" id="IPR044831">
    <property type="entry name" value="Ccp1-like"/>
</dbReference>
<comment type="cofactor">
    <cofactor evidence="1">
        <name>heme b</name>
        <dbReference type="ChEBI" id="CHEBI:60344"/>
    </cofactor>
</comment>
<dbReference type="Pfam" id="PF00141">
    <property type="entry name" value="peroxidase"/>
    <property type="match status" value="1"/>
</dbReference>
<name>A0A6A4N6S1_LUPAL</name>
<protein>
    <recommendedName>
        <fullName evidence="3">L-ascorbate peroxidase</fullName>
        <ecNumber evidence="3">1.11.1.11</ecNumber>
    </recommendedName>
</protein>
<evidence type="ECO:0000256" key="7">
    <source>
        <dbReference type="ARBA" id="ARBA00023002"/>
    </source>
</evidence>
<dbReference type="EMBL" id="WOCE01000023">
    <property type="protein sequence ID" value="KAE9586945.1"/>
    <property type="molecule type" value="Genomic_DNA"/>
</dbReference>
<dbReference type="PRINTS" id="PR00459">
    <property type="entry name" value="ASPEROXIDASE"/>
</dbReference>
<dbReference type="GO" id="GO:0000302">
    <property type="term" value="P:response to reactive oxygen species"/>
    <property type="evidence" value="ECO:0007669"/>
    <property type="project" value="TreeGrafter"/>
</dbReference>
<evidence type="ECO:0000256" key="3">
    <source>
        <dbReference type="ARBA" id="ARBA00012940"/>
    </source>
</evidence>
<evidence type="ECO:0000259" key="9">
    <source>
        <dbReference type="PROSITE" id="PS50873"/>
    </source>
</evidence>
<feature type="domain" description="Plant heme peroxidase family profile" evidence="9">
    <location>
        <begin position="152"/>
        <end position="365"/>
    </location>
</feature>
<accession>A0A6A4N6S1</accession>
<evidence type="ECO:0000313" key="10">
    <source>
        <dbReference type="EMBL" id="KAE9586945.1"/>
    </source>
</evidence>
<keyword evidence="6" id="KW-0479">Metal-binding</keyword>
<dbReference type="InterPro" id="IPR002207">
    <property type="entry name" value="Peroxidase_I"/>
</dbReference>
<keyword evidence="5" id="KW-0349">Heme</keyword>
<dbReference type="InterPro" id="IPR019793">
    <property type="entry name" value="Peroxidases_heam-ligand_BS"/>
</dbReference>
<reference evidence="11" key="1">
    <citation type="journal article" date="2020" name="Nat. Commun.">
        <title>Genome sequence of the cluster root forming white lupin.</title>
        <authorList>
            <person name="Hufnagel B."/>
            <person name="Marques A."/>
            <person name="Soriano A."/>
            <person name="Marques L."/>
            <person name="Divol F."/>
            <person name="Doumas P."/>
            <person name="Sallet E."/>
            <person name="Mancinotti D."/>
            <person name="Carrere S."/>
            <person name="Marande W."/>
            <person name="Arribat S."/>
            <person name="Keller J."/>
            <person name="Huneau C."/>
            <person name="Blein T."/>
            <person name="Aime D."/>
            <person name="Laguerre M."/>
            <person name="Taylor J."/>
            <person name="Schubert V."/>
            <person name="Nelson M."/>
            <person name="Geu-Flores F."/>
            <person name="Crespi M."/>
            <person name="Gallardo-Guerrero K."/>
            <person name="Delaux P.-M."/>
            <person name="Salse J."/>
            <person name="Berges H."/>
            <person name="Guyot R."/>
            <person name="Gouzy J."/>
            <person name="Peret B."/>
        </authorList>
    </citation>
    <scope>NUCLEOTIDE SEQUENCE [LARGE SCALE GENOMIC DNA]</scope>
    <source>
        <strain evidence="11">cv. Amiga</strain>
    </source>
</reference>
<proteinExistence type="inferred from homology"/>
<dbReference type="FunFam" id="1.10.520.10:FF:000011">
    <property type="entry name" value="L-ascorbate peroxidase"/>
    <property type="match status" value="1"/>
</dbReference>
<dbReference type="AlphaFoldDB" id="A0A6A4N6S1"/>
<evidence type="ECO:0000256" key="8">
    <source>
        <dbReference type="ARBA" id="ARBA00023004"/>
    </source>
</evidence>
<dbReference type="Gene3D" id="1.10.520.10">
    <property type="match status" value="1"/>
</dbReference>
<evidence type="ECO:0000256" key="1">
    <source>
        <dbReference type="ARBA" id="ARBA00001970"/>
    </source>
</evidence>
<comment type="caution">
    <text evidence="10">The sequence shown here is derived from an EMBL/GenBank/DDBJ whole genome shotgun (WGS) entry which is preliminary data.</text>
</comment>
<dbReference type="GO" id="GO:0020037">
    <property type="term" value="F:heme binding"/>
    <property type="evidence" value="ECO:0007669"/>
    <property type="project" value="InterPro"/>
</dbReference>